<keyword evidence="1" id="KW-0812">Transmembrane</keyword>
<dbReference type="WBParaSite" id="PSU_v2.g9206.t1">
    <property type="protein sequence ID" value="PSU_v2.g9206.t1"/>
    <property type="gene ID" value="PSU_v2.g9206"/>
</dbReference>
<keyword evidence="2" id="KW-1185">Reference proteome</keyword>
<reference evidence="3" key="1">
    <citation type="submission" date="2022-11" db="UniProtKB">
        <authorList>
            <consortium name="WormBaseParasite"/>
        </authorList>
    </citation>
    <scope>IDENTIFICATION</scope>
</reference>
<keyword evidence="1" id="KW-1133">Transmembrane helix</keyword>
<proteinExistence type="predicted"/>
<evidence type="ECO:0000256" key="1">
    <source>
        <dbReference type="SAM" id="Phobius"/>
    </source>
</evidence>
<name>A0A914Z956_9BILA</name>
<sequence>MGTSTTSYDESESQVIKLLSNDSSASGDQLFNETMTAVIVVTEEVDKLTHFLTKYTGTKTWNSERIIVAAIAIPAVVVFGVQLCTFATLLGSFGYNLWRSQKNAALAEQARITADERFKTLLAENKKLITEVKKVVEVSHDSGTRIVEKLDEKVKDPMNILMAAYDTYTETLVSQALMDLNQTCATHKPKDLIVVRKLLVTRQATNICSVTYGFLVNGKKDT</sequence>
<dbReference type="AlphaFoldDB" id="A0A914Z956"/>
<evidence type="ECO:0000313" key="2">
    <source>
        <dbReference type="Proteomes" id="UP000887577"/>
    </source>
</evidence>
<evidence type="ECO:0000313" key="3">
    <source>
        <dbReference type="WBParaSite" id="PSU_v2.g9206.t1"/>
    </source>
</evidence>
<feature type="transmembrane region" description="Helical" evidence="1">
    <location>
        <begin position="66"/>
        <end position="93"/>
    </location>
</feature>
<protein>
    <submittedName>
        <fullName evidence="3">Uncharacterized protein</fullName>
    </submittedName>
</protein>
<organism evidence="2 3">
    <name type="scientific">Panagrolaimus superbus</name>
    <dbReference type="NCBI Taxonomy" id="310955"/>
    <lineage>
        <taxon>Eukaryota</taxon>
        <taxon>Metazoa</taxon>
        <taxon>Ecdysozoa</taxon>
        <taxon>Nematoda</taxon>
        <taxon>Chromadorea</taxon>
        <taxon>Rhabditida</taxon>
        <taxon>Tylenchina</taxon>
        <taxon>Panagrolaimomorpha</taxon>
        <taxon>Panagrolaimoidea</taxon>
        <taxon>Panagrolaimidae</taxon>
        <taxon>Panagrolaimus</taxon>
    </lineage>
</organism>
<dbReference type="Proteomes" id="UP000887577">
    <property type="component" value="Unplaced"/>
</dbReference>
<keyword evidence="1" id="KW-0472">Membrane</keyword>
<accession>A0A914Z956</accession>